<dbReference type="GO" id="GO:0006412">
    <property type="term" value="P:translation"/>
    <property type="evidence" value="ECO:0007669"/>
    <property type="project" value="UniProtKB-KW"/>
</dbReference>
<dbReference type="GO" id="GO:0046872">
    <property type="term" value="F:metal ion binding"/>
    <property type="evidence" value="ECO:0007669"/>
    <property type="project" value="UniProtKB-KW"/>
</dbReference>
<accession>A0A0L0DSX2</accession>
<dbReference type="SUPFAM" id="SSF56420">
    <property type="entry name" value="Peptide deformylase"/>
    <property type="match status" value="1"/>
</dbReference>
<dbReference type="PANTHER" id="PTHR10458:SF22">
    <property type="entry name" value="PEPTIDE DEFORMYLASE"/>
    <property type="match status" value="1"/>
</dbReference>
<dbReference type="PANTHER" id="PTHR10458">
    <property type="entry name" value="PEPTIDE DEFORMYLASE"/>
    <property type="match status" value="1"/>
</dbReference>
<feature type="compositionally biased region" description="Low complexity" evidence="4">
    <location>
        <begin position="265"/>
        <end position="274"/>
    </location>
</feature>
<dbReference type="STRING" id="461836.A0A0L0DSX2"/>
<comment type="catalytic activity">
    <reaction evidence="3">
        <text>N-terminal N-formyl-L-methionyl-[peptide] + H2O = N-terminal L-methionyl-[peptide] + formate</text>
        <dbReference type="Rhea" id="RHEA:24420"/>
        <dbReference type="Rhea" id="RHEA-COMP:10639"/>
        <dbReference type="Rhea" id="RHEA-COMP:10640"/>
        <dbReference type="ChEBI" id="CHEBI:15377"/>
        <dbReference type="ChEBI" id="CHEBI:15740"/>
        <dbReference type="ChEBI" id="CHEBI:49298"/>
        <dbReference type="ChEBI" id="CHEBI:64731"/>
        <dbReference type="EC" id="3.5.1.88"/>
    </reaction>
</comment>
<dbReference type="Gene3D" id="3.90.45.10">
    <property type="entry name" value="Peptide deformylase"/>
    <property type="match status" value="1"/>
</dbReference>
<dbReference type="EMBL" id="GL349491">
    <property type="protein sequence ID" value="KNC54553.1"/>
    <property type="molecule type" value="Genomic_DNA"/>
</dbReference>
<dbReference type="GeneID" id="25568632"/>
<keyword evidence="6" id="KW-1185">Reference proteome</keyword>
<feature type="region of interest" description="Disordered" evidence="4">
    <location>
        <begin position="230"/>
        <end position="275"/>
    </location>
</feature>
<name>A0A0L0DSX2_THETB</name>
<feature type="compositionally biased region" description="Low complexity" evidence="4">
    <location>
        <begin position="235"/>
        <end position="251"/>
    </location>
</feature>
<evidence type="ECO:0000256" key="1">
    <source>
        <dbReference type="ARBA" id="ARBA00010759"/>
    </source>
</evidence>
<comment type="similarity">
    <text evidence="1 3">Belongs to the polypeptide deformylase family.</text>
</comment>
<dbReference type="eggNOG" id="KOG3137">
    <property type="taxonomic scope" value="Eukaryota"/>
</dbReference>
<gene>
    <name evidence="5" type="ORF">AMSG_10401</name>
</gene>
<dbReference type="RefSeq" id="XP_013753568.1">
    <property type="nucleotide sequence ID" value="XM_013898114.1"/>
</dbReference>
<dbReference type="Proteomes" id="UP000054408">
    <property type="component" value="Unassembled WGS sequence"/>
</dbReference>
<dbReference type="OrthoDB" id="276063at2759"/>
<evidence type="ECO:0000256" key="4">
    <source>
        <dbReference type="SAM" id="MobiDB-lite"/>
    </source>
</evidence>
<reference evidence="5 6" key="1">
    <citation type="submission" date="2010-05" db="EMBL/GenBank/DDBJ databases">
        <title>The Genome Sequence of Thecamonas trahens ATCC 50062.</title>
        <authorList>
            <consortium name="The Broad Institute Genome Sequencing Platform"/>
            <person name="Russ C."/>
            <person name="Cuomo C."/>
            <person name="Shea T."/>
            <person name="Young S.K."/>
            <person name="Zeng Q."/>
            <person name="Koehrsen M."/>
            <person name="Haas B."/>
            <person name="Borodovsky M."/>
            <person name="Guigo R."/>
            <person name="Alvarado L."/>
            <person name="Berlin A."/>
            <person name="Bochicchio J."/>
            <person name="Borenstein D."/>
            <person name="Chapman S."/>
            <person name="Chen Z."/>
            <person name="Freedman E."/>
            <person name="Gellesch M."/>
            <person name="Goldberg J."/>
            <person name="Griggs A."/>
            <person name="Gujja S."/>
            <person name="Heilman E."/>
            <person name="Heiman D."/>
            <person name="Hepburn T."/>
            <person name="Howarth C."/>
            <person name="Jen D."/>
            <person name="Larson L."/>
            <person name="Mehta T."/>
            <person name="Park D."/>
            <person name="Pearson M."/>
            <person name="Roberts A."/>
            <person name="Saif S."/>
            <person name="Shenoy N."/>
            <person name="Sisk P."/>
            <person name="Stolte C."/>
            <person name="Sykes S."/>
            <person name="Thomson T."/>
            <person name="Walk T."/>
            <person name="White J."/>
            <person name="Yandava C."/>
            <person name="Burger G."/>
            <person name="Gray M.W."/>
            <person name="Holland P.W.H."/>
            <person name="King N."/>
            <person name="Lang F.B.F."/>
            <person name="Roger A.J."/>
            <person name="Ruiz-Trillo I."/>
            <person name="Lander E."/>
            <person name="Nusbaum C."/>
        </authorList>
    </citation>
    <scope>NUCLEOTIDE SEQUENCE [LARGE SCALE GENOMIC DNA]</scope>
    <source>
        <strain evidence="5 6">ATCC 50062</strain>
    </source>
</reference>
<sequence length="325" mass="34179">MLAFVRNASSLSLVRAIASSACLALPDPSMEDLLRQLNESGDLPELELEPLGGRDDRLVVPGHPVLHAPAPPTLPAPTSSPAAVQKLIETPSDNGGLANDLDLLVDVLATHGALGRVFVVDAAVAGPAIDPLSAHNETADEEDDIVAVAWIDPTVVSASSPPSWFWEGCLSLPGLYGWVARPSAVVVSGWTATLTAAGSWSLTHSADMRLEDLPARVFLHEADHLDGRLFPDRLSAPASPSRPTSSTTSKAQTILRPQPHGPAQAPSRPSSSRATPCSISALTCICIRVRSARSPSRLPSFTSSSTCEPLLQHLRRLALPGSARI</sequence>
<evidence type="ECO:0000256" key="3">
    <source>
        <dbReference type="RuleBase" id="RU362111"/>
    </source>
</evidence>
<dbReference type="InterPro" id="IPR036821">
    <property type="entry name" value="Peptide_deformylase_sf"/>
</dbReference>
<organism evidence="5 6">
    <name type="scientific">Thecamonas trahens ATCC 50062</name>
    <dbReference type="NCBI Taxonomy" id="461836"/>
    <lineage>
        <taxon>Eukaryota</taxon>
        <taxon>Apusozoa</taxon>
        <taxon>Apusomonadida</taxon>
        <taxon>Apusomonadidae</taxon>
        <taxon>Thecamonas</taxon>
    </lineage>
</organism>
<dbReference type="AlphaFoldDB" id="A0A0L0DSX2"/>
<dbReference type="GO" id="GO:0042586">
    <property type="term" value="F:peptide deformylase activity"/>
    <property type="evidence" value="ECO:0007669"/>
    <property type="project" value="UniProtKB-EC"/>
</dbReference>
<evidence type="ECO:0000256" key="2">
    <source>
        <dbReference type="ARBA" id="ARBA00012175"/>
    </source>
</evidence>
<keyword evidence="3" id="KW-0479">Metal-binding</keyword>
<protein>
    <recommendedName>
        <fullName evidence="2 3">Peptide deformylase</fullName>
        <ecNumber evidence="2 3">3.5.1.88</ecNumber>
    </recommendedName>
</protein>
<evidence type="ECO:0000313" key="6">
    <source>
        <dbReference type="Proteomes" id="UP000054408"/>
    </source>
</evidence>
<keyword evidence="3" id="KW-0648">Protein biosynthesis</keyword>
<proteinExistence type="inferred from homology"/>
<dbReference type="EC" id="3.5.1.88" evidence="2 3"/>
<dbReference type="InterPro" id="IPR023635">
    <property type="entry name" value="Peptide_deformylase"/>
</dbReference>
<dbReference type="Pfam" id="PF01327">
    <property type="entry name" value="Pep_deformylase"/>
    <property type="match status" value="1"/>
</dbReference>
<comment type="function">
    <text evidence="3">Removes the formyl group from the N-terminal Met of newly synthesized proteins.</text>
</comment>
<evidence type="ECO:0000313" key="5">
    <source>
        <dbReference type="EMBL" id="KNC54553.1"/>
    </source>
</evidence>
<keyword evidence="3" id="KW-0378">Hydrolase</keyword>